<keyword evidence="1" id="KW-0812">Transmembrane</keyword>
<feature type="transmembrane region" description="Helical" evidence="1">
    <location>
        <begin position="73"/>
        <end position="94"/>
    </location>
</feature>
<dbReference type="Proteomes" id="UP000601435">
    <property type="component" value="Unassembled WGS sequence"/>
</dbReference>
<keyword evidence="1" id="KW-1133">Transmembrane helix</keyword>
<dbReference type="OrthoDB" id="10291531at2759"/>
<feature type="transmembrane region" description="Helical" evidence="1">
    <location>
        <begin position="114"/>
        <end position="133"/>
    </location>
</feature>
<organism evidence="2 3">
    <name type="scientific">Symbiodinium necroappetens</name>
    <dbReference type="NCBI Taxonomy" id="1628268"/>
    <lineage>
        <taxon>Eukaryota</taxon>
        <taxon>Sar</taxon>
        <taxon>Alveolata</taxon>
        <taxon>Dinophyceae</taxon>
        <taxon>Suessiales</taxon>
        <taxon>Symbiodiniaceae</taxon>
        <taxon>Symbiodinium</taxon>
    </lineage>
</organism>
<gene>
    <name evidence="2" type="ORF">SNEC2469_LOCUS19019</name>
</gene>
<dbReference type="AlphaFoldDB" id="A0A812W7T1"/>
<proteinExistence type="predicted"/>
<sequence>MQSLSRWVSGMKVVRPELVRAIFAYQALYSLGDALRGGENPRRLRRLHRKSHATKAIDEFWSHSWQLKPYRKILCLLFLKNGLPASIIGTLAAFLTFGLTRSGYLLEYRPVWEIPYFCMAAGTFSSVLTLFLWPSRVKVFLDICCIDQVDDKNKAEGIVSLGGILKQSKTLLVLWDHTYIATRKPKQFSQLQVLRLCRFPLSLLSFVDRHSHRS</sequence>
<comment type="caution">
    <text evidence="2">The sequence shown here is derived from an EMBL/GenBank/DDBJ whole genome shotgun (WGS) entry which is preliminary data.</text>
</comment>
<keyword evidence="3" id="KW-1185">Reference proteome</keyword>
<name>A0A812W7T1_9DINO</name>
<accession>A0A812W7T1</accession>
<evidence type="ECO:0000313" key="2">
    <source>
        <dbReference type="EMBL" id="CAE7666141.1"/>
    </source>
</evidence>
<protein>
    <submittedName>
        <fullName evidence="2">Uncharacterized protein</fullName>
    </submittedName>
</protein>
<evidence type="ECO:0000313" key="3">
    <source>
        <dbReference type="Proteomes" id="UP000601435"/>
    </source>
</evidence>
<evidence type="ECO:0000256" key="1">
    <source>
        <dbReference type="SAM" id="Phobius"/>
    </source>
</evidence>
<reference evidence="2" key="1">
    <citation type="submission" date="2021-02" db="EMBL/GenBank/DDBJ databases">
        <authorList>
            <person name="Dougan E. K."/>
            <person name="Rhodes N."/>
            <person name="Thang M."/>
            <person name="Chan C."/>
        </authorList>
    </citation>
    <scope>NUCLEOTIDE SEQUENCE</scope>
</reference>
<dbReference type="EMBL" id="CAJNJA010032330">
    <property type="protein sequence ID" value="CAE7666141.1"/>
    <property type="molecule type" value="Genomic_DNA"/>
</dbReference>
<keyword evidence="1" id="KW-0472">Membrane</keyword>